<evidence type="ECO:0000256" key="3">
    <source>
        <dbReference type="ARBA" id="ARBA00022603"/>
    </source>
</evidence>
<dbReference type="Proteomes" id="UP000095284">
    <property type="component" value="Unplaced"/>
</dbReference>
<protein>
    <recommendedName>
        <fullName evidence="5">Protein-lysine N-methyltransferase BXYJ_LOCUS473</fullName>
        <ecNumber evidence="5">2.1.1.-</ecNumber>
    </recommendedName>
</protein>
<comment type="similarity">
    <text evidence="5">Belongs to the class I-like SAM-binding methyltransferase superfamily. EFM5 family.</text>
</comment>
<dbReference type="InterPro" id="IPR041370">
    <property type="entry name" value="Mlase_EEF1AKMT1/ZCCHC4"/>
</dbReference>
<proteinExistence type="inferred from homology"/>
<dbReference type="Pfam" id="PF10237">
    <property type="entry name" value="N6-adenineMlase"/>
    <property type="match status" value="1"/>
</dbReference>
<comment type="function">
    <text evidence="5">S-adenosyl-L-methionine-dependent protein-lysine N-methyltransferase that methylates elongation factor 1-alpha.</text>
</comment>
<evidence type="ECO:0000256" key="1">
    <source>
        <dbReference type="ARBA" id="ARBA00004496"/>
    </source>
</evidence>
<dbReference type="Proteomes" id="UP000659654">
    <property type="component" value="Unassembled WGS sequence"/>
</dbReference>
<dbReference type="AlphaFoldDB" id="A0A1I7RII3"/>
<dbReference type="GO" id="GO:0005737">
    <property type="term" value="C:cytoplasm"/>
    <property type="evidence" value="ECO:0007669"/>
    <property type="project" value="UniProtKB-SubCell"/>
</dbReference>
<gene>
    <name evidence="6" type="ORF">BXYJ_LOCUS473</name>
</gene>
<dbReference type="SMR" id="A0A1I7RII3"/>
<dbReference type="GO" id="GO:0032259">
    <property type="term" value="P:methylation"/>
    <property type="evidence" value="ECO:0007669"/>
    <property type="project" value="UniProtKB-KW"/>
</dbReference>
<dbReference type="EC" id="2.1.1.-" evidence="5"/>
<dbReference type="Proteomes" id="UP000582659">
    <property type="component" value="Unassembled WGS sequence"/>
</dbReference>
<evidence type="ECO:0000313" key="8">
    <source>
        <dbReference type="Proteomes" id="UP000659654"/>
    </source>
</evidence>
<dbReference type="eggNOG" id="KOG3350">
    <property type="taxonomic scope" value="Eukaryota"/>
</dbReference>
<name>A0A1I7RII3_BURXY</name>
<keyword evidence="2 5" id="KW-0963">Cytoplasm</keyword>
<keyword evidence="3 5" id="KW-0489">Methyltransferase</keyword>
<reference evidence="6" key="2">
    <citation type="submission" date="2020-09" db="EMBL/GenBank/DDBJ databases">
        <authorList>
            <person name="Kikuchi T."/>
        </authorList>
    </citation>
    <scope>NUCLEOTIDE SEQUENCE</scope>
    <source>
        <strain evidence="6">Ka4C1</strain>
    </source>
</reference>
<dbReference type="InterPro" id="IPR019369">
    <property type="entry name" value="Efm5/EEF1AKMT1"/>
</dbReference>
<evidence type="ECO:0000256" key="5">
    <source>
        <dbReference type="HAMAP-Rule" id="MF_03187"/>
    </source>
</evidence>
<evidence type="ECO:0000313" key="7">
    <source>
        <dbReference type="Proteomes" id="UP000095284"/>
    </source>
</evidence>
<dbReference type="PANTHER" id="PTHR13200">
    <property type="entry name" value="EEF1A LYSINE METHYLTRANSFERASE 1"/>
    <property type="match status" value="1"/>
</dbReference>
<dbReference type="EMBL" id="CAJFDI010000001">
    <property type="protein sequence ID" value="CAD5208237.1"/>
    <property type="molecule type" value="Genomic_DNA"/>
</dbReference>
<evidence type="ECO:0000313" key="6">
    <source>
        <dbReference type="EMBL" id="CAD5208237.1"/>
    </source>
</evidence>
<dbReference type="PANTHER" id="PTHR13200:SF1">
    <property type="entry name" value="NUCLEIC ACID BINDING PROTEIN"/>
    <property type="match status" value="1"/>
</dbReference>
<dbReference type="OrthoDB" id="206354at2759"/>
<evidence type="ECO:0000313" key="9">
    <source>
        <dbReference type="WBParaSite" id="BXY_0051400.1"/>
    </source>
</evidence>
<keyword evidence="8" id="KW-1185">Reference proteome</keyword>
<dbReference type="GO" id="GO:0016279">
    <property type="term" value="F:protein-lysine N-methyltransferase activity"/>
    <property type="evidence" value="ECO:0007669"/>
    <property type="project" value="UniProtKB-UniRule"/>
</dbReference>
<reference evidence="9" key="1">
    <citation type="submission" date="2016-11" db="UniProtKB">
        <authorList>
            <consortium name="WormBaseParasite"/>
        </authorList>
    </citation>
    <scope>IDENTIFICATION</scope>
</reference>
<keyword evidence="4 5" id="KW-0808">Transferase</keyword>
<comment type="subcellular location">
    <subcellularLocation>
        <location evidence="1 5">Cytoplasm</location>
    </subcellularLocation>
</comment>
<dbReference type="WBParaSite" id="BXY_0051400.1">
    <property type="protein sequence ID" value="BXY_0051400.1"/>
    <property type="gene ID" value="BXY_0051400"/>
</dbReference>
<dbReference type="HAMAP" id="MF_03187">
    <property type="entry name" value="Methyltr_EFM5"/>
    <property type="match status" value="1"/>
</dbReference>
<accession>A0A1I7RII3</accession>
<evidence type="ECO:0000256" key="4">
    <source>
        <dbReference type="ARBA" id="ARBA00022679"/>
    </source>
</evidence>
<sequence length="224" mass="25996">MVTNEHLEDADNEFELSSDVLAMIAEIKAKNDAPLDENENTANSKTEIWSMSQFWYTKDTSDKLCEEILELAKSFNGPVKVAFLSCPTIFEALEKKKEVSFELYTHLYEFDTRFGEAHPNFTFYDYNDPLEVPAAHRNLFDIIVVDPPHLSDECAVKYAQTMRVLAKEKDSPIIYCTAAKMEEIVKKLFNVRMTNFHPEHNSKLGNIFCCYTNYEPKTFQWDEE</sequence>
<evidence type="ECO:0000256" key="2">
    <source>
        <dbReference type="ARBA" id="ARBA00022490"/>
    </source>
</evidence>
<organism evidence="7 9">
    <name type="scientific">Bursaphelenchus xylophilus</name>
    <name type="common">Pinewood nematode worm</name>
    <name type="synonym">Aphelenchoides xylophilus</name>
    <dbReference type="NCBI Taxonomy" id="6326"/>
    <lineage>
        <taxon>Eukaryota</taxon>
        <taxon>Metazoa</taxon>
        <taxon>Ecdysozoa</taxon>
        <taxon>Nematoda</taxon>
        <taxon>Chromadorea</taxon>
        <taxon>Rhabditida</taxon>
        <taxon>Tylenchina</taxon>
        <taxon>Tylenchomorpha</taxon>
        <taxon>Aphelenchoidea</taxon>
        <taxon>Aphelenchoididae</taxon>
        <taxon>Bursaphelenchus</taxon>
    </lineage>
</organism>
<dbReference type="EMBL" id="CAJFCV020000001">
    <property type="protein sequence ID" value="CAG9080728.1"/>
    <property type="molecule type" value="Genomic_DNA"/>
</dbReference>